<organism evidence="4 5">
    <name type="scientific">Lacipirellula limnantheis</name>
    <dbReference type="NCBI Taxonomy" id="2528024"/>
    <lineage>
        <taxon>Bacteria</taxon>
        <taxon>Pseudomonadati</taxon>
        <taxon>Planctomycetota</taxon>
        <taxon>Planctomycetia</taxon>
        <taxon>Pirellulales</taxon>
        <taxon>Lacipirellulaceae</taxon>
        <taxon>Lacipirellula</taxon>
    </lineage>
</organism>
<keyword evidence="1" id="KW-1133">Transmembrane helix</keyword>
<feature type="domain" description="Putative Flp pilus-assembly TadG-like N-terminal" evidence="3">
    <location>
        <begin position="18"/>
        <end position="62"/>
    </location>
</feature>
<protein>
    <recommendedName>
        <fullName evidence="6">Flp pilus-assembly TadG-like N-terminal domain-containing protein</fullName>
    </recommendedName>
</protein>
<feature type="domain" description="DUF2134" evidence="2">
    <location>
        <begin position="75"/>
        <end position="176"/>
    </location>
</feature>
<name>A0A517TYY5_9BACT</name>
<evidence type="ECO:0000259" key="3">
    <source>
        <dbReference type="Pfam" id="PF13400"/>
    </source>
</evidence>
<keyword evidence="1" id="KW-0472">Membrane</keyword>
<dbReference type="Proteomes" id="UP000317909">
    <property type="component" value="Chromosome"/>
</dbReference>
<keyword evidence="5" id="KW-1185">Reference proteome</keyword>
<dbReference type="AlphaFoldDB" id="A0A517TYY5"/>
<gene>
    <name evidence="4" type="ORF">I41_27790</name>
</gene>
<evidence type="ECO:0008006" key="6">
    <source>
        <dbReference type="Google" id="ProtNLM"/>
    </source>
</evidence>
<dbReference type="KEGG" id="llh:I41_27790"/>
<dbReference type="InterPro" id="IPR018705">
    <property type="entry name" value="DUF2134_membrane"/>
</dbReference>
<dbReference type="InterPro" id="IPR028087">
    <property type="entry name" value="Tad_N"/>
</dbReference>
<feature type="transmembrane region" description="Helical" evidence="1">
    <location>
        <begin position="20"/>
        <end position="39"/>
    </location>
</feature>
<evidence type="ECO:0000313" key="4">
    <source>
        <dbReference type="EMBL" id="QDT73590.1"/>
    </source>
</evidence>
<keyword evidence="1" id="KW-0812">Transmembrane</keyword>
<dbReference type="RefSeq" id="WP_145433163.1">
    <property type="nucleotide sequence ID" value="NZ_CP036339.1"/>
</dbReference>
<reference evidence="4 5" key="1">
    <citation type="submission" date="2019-02" db="EMBL/GenBank/DDBJ databases">
        <title>Deep-cultivation of Planctomycetes and their phenomic and genomic characterization uncovers novel biology.</title>
        <authorList>
            <person name="Wiegand S."/>
            <person name="Jogler M."/>
            <person name="Boedeker C."/>
            <person name="Pinto D."/>
            <person name="Vollmers J."/>
            <person name="Rivas-Marin E."/>
            <person name="Kohn T."/>
            <person name="Peeters S.H."/>
            <person name="Heuer A."/>
            <person name="Rast P."/>
            <person name="Oberbeckmann S."/>
            <person name="Bunk B."/>
            <person name="Jeske O."/>
            <person name="Meyerdierks A."/>
            <person name="Storesund J.E."/>
            <person name="Kallscheuer N."/>
            <person name="Luecker S."/>
            <person name="Lage O.M."/>
            <person name="Pohl T."/>
            <person name="Merkel B.J."/>
            <person name="Hornburger P."/>
            <person name="Mueller R.-W."/>
            <person name="Bruemmer F."/>
            <person name="Labrenz M."/>
            <person name="Spormann A.M."/>
            <person name="Op den Camp H."/>
            <person name="Overmann J."/>
            <person name="Amann R."/>
            <person name="Jetten M.S.M."/>
            <person name="Mascher T."/>
            <person name="Medema M.H."/>
            <person name="Devos D.P."/>
            <person name="Kaster A.-K."/>
            <person name="Ovreas L."/>
            <person name="Rohde M."/>
            <person name="Galperin M.Y."/>
            <person name="Jogler C."/>
        </authorList>
    </citation>
    <scope>NUCLEOTIDE SEQUENCE [LARGE SCALE GENOMIC DNA]</scope>
    <source>
        <strain evidence="4 5">I41</strain>
    </source>
</reference>
<evidence type="ECO:0000256" key="1">
    <source>
        <dbReference type="SAM" id="Phobius"/>
    </source>
</evidence>
<accession>A0A517TYY5</accession>
<proteinExistence type="predicted"/>
<evidence type="ECO:0000259" key="2">
    <source>
        <dbReference type="Pfam" id="PF09977"/>
    </source>
</evidence>
<dbReference type="EMBL" id="CP036339">
    <property type="protein sequence ID" value="QDT73590.1"/>
    <property type="molecule type" value="Genomic_DNA"/>
</dbReference>
<sequence length="389" mass="41376">MQLATQRIRRVRAAERRGAITVLAAFLAVVVLAMVAFSVDTGYILSNKQELQRTADAAAMAACWEYGQKLSKGVAPAEAVAAGRAAAVQYAGSNQVAHLQTEINQNAGNSPNGDLVFGQIADLYDPTATVNTATLKDFNAVKIRIRRDESLNGEAPYFFAKIFGLTGQGLNAEATAGYYRNIRGVRPPAGGGNIDVLPYALDWETWKALLAGTAADQWRWNNDTKTITPGADGVLEVNLFPQGTGSPGNRGTVDIGSSNNSTADITRQILHGISPNDLAYHGGSLEFNDDGELDLNGDTGISAGAKDELTSIKGQPRLIPIFSKVVGPGNNAQYTIIHWAGIRIMEVKLTGAMNQKRVTIQPCPMVLSGVIPSGESTSSFVYTPVVLVK</sequence>
<dbReference type="OrthoDB" id="244027at2"/>
<evidence type="ECO:0000313" key="5">
    <source>
        <dbReference type="Proteomes" id="UP000317909"/>
    </source>
</evidence>
<dbReference type="Pfam" id="PF13400">
    <property type="entry name" value="Tad"/>
    <property type="match status" value="1"/>
</dbReference>
<dbReference type="Pfam" id="PF09977">
    <property type="entry name" value="Tad_C"/>
    <property type="match status" value="1"/>
</dbReference>